<reference evidence="2" key="2">
    <citation type="submission" date="2023-06" db="EMBL/GenBank/DDBJ databases">
        <authorList>
            <person name="Ma L."/>
            <person name="Liu K.-W."/>
            <person name="Li Z."/>
            <person name="Hsiao Y.-Y."/>
            <person name="Qi Y."/>
            <person name="Fu T."/>
            <person name="Tang G."/>
            <person name="Zhang D."/>
            <person name="Sun W.-H."/>
            <person name="Liu D.-K."/>
            <person name="Li Y."/>
            <person name="Chen G.-Z."/>
            <person name="Liu X.-D."/>
            <person name="Liao X.-Y."/>
            <person name="Jiang Y.-T."/>
            <person name="Yu X."/>
            <person name="Hao Y."/>
            <person name="Huang J."/>
            <person name="Zhao X.-W."/>
            <person name="Ke S."/>
            <person name="Chen Y.-Y."/>
            <person name="Wu W.-L."/>
            <person name="Hsu J.-L."/>
            <person name="Lin Y.-F."/>
            <person name="Huang M.-D."/>
            <person name="Li C.-Y."/>
            <person name="Huang L."/>
            <person name="Wang Z.-W."/>
            <person name="Zhao X."/>
            <person name="Zhong W.-Y."/>
            <person name="Peng D.-H."/>
            <person name="Ahmad S."/>
            <person name="Lan S."/>
            <person name="Zhang J.-S."/>
            <person name="Tsai W.-C."/>
            <person name="Van De Peer Y."/>
            <person name="Liu Z.-J."/>
        </authorList>
    </citation>
    <scope>NUCLEOTIDE SEQUENCE</scope>
    <source>
        <strain evidence="2">CP</strain>
        <tissue evidence="2">Leaves</tissue>
    </source>
</reference>
<dbReference type="Pfam" id="PF00168">
    <property type="entry name" value="C2"/>
    <property type="match status" value="1"/>
</dbReference>
<dbReference type="SUPFAM" id="SSF49562">
    <property type="entry name" value="C2 domain (Calcium/lipid-binding domain, CaLB)"/>
    <property type="match status" value="1"/>
</dbReference>
<evidence type="ECO:0000313" key="3">
    <source>
        <dbReference type="Proteomes" id="UP001180020"/>
    </source>
</evidence>
<reference evidence="2" key="1">
    <citation type="journal article" date="2023" name="Nat. Commun.">
        <title>Diploid and tetraploid genomes of Acorus and the evolution of monocots.</title>
        <authorList>
            <person name="Ma L."/>
            <person name="Liu K.W."/>
            <person name="Li Z."/>
            <person name="Hsiao Y.Y."/>
            <person name="Qi Y."/>
            <person name="Fu T."/>
            <person name="Tang G.D."/>
            <person name="Zhang D."/>
            <person name="Sun W.H."/>
            <person name="Liu D.K."/>
            <person name="Li Y."/>
            <person name="Chen G.Z."/>
            <person name="Liu X.D."/>
            <person name="Liao X.Y."/>
            <person name="Jiang Y.T."/>
            <person name="Yu X."/>
            <person name="Hao Y."/>
            <person name="Huang J."/>
            <person name="Zhao X.W."/>
            <person name="Ke S."/>
            <person name="Chen Y.Y."/>
            <person name="Wu W.L."/>
            <person name="Hsu J.L."/>
            <person name="Lin Y.F."/>
            <person name="Huang M.D."/>
            <person name="Li C.Y."/>
            <person name="Huang L."/>
            <person name="Wang Z.W."/>
            <person name="Zhao X."/>
            <person name="Zhong W.Y."/>
            <person name="Peng D.H."/>
            <person name="Ahmad S."/>
            <person name="Lan S."/>
            <person name="Zhang J.S."/>
            <person name="Tsai W.C."/>
            <person name="Van de Peer Y."/>
            <person name="Liu Z.J."/>
        </authorList>
    </citation>
    <scope>NUCLEOTIDE SEQUENCE</scope>
    <source>
        <strain evidence="2">CP</strain>
    </source>
</reference>
<dbReference type="AlphaFoldDB" id="A0AAV9C5K1"/>
<comment type="caution">
    <text evidence="2">The sequence shown here is derived from an EMBL/GenBank/DDBJ whole genome shotgun (WGS) entry which is preliminary data.</text>
</comment>
<organism evidence="2 3">
    <name type="scientific">Acorus calamus</name>
    <name type="common">Sweet flag</name>
    <dbReference type="NCBI Taxonomy" id="4465"/>
    <lineage>
        <taxon>Eukaryota</taxon>
        <taxon>Viridiplantae</taxon>
        <taxon>Streptophyta</taxon>
        <taxon>Embryophyta</taxon>
        <taxon>Tracheophyta</taxon>
        <taxon>Spermatophyta</taxon>
        <taxon>Magnoliopsida</taxon>
        <taxon>Liliopsida</taxon>
        <taxon>Acoraceae</taxon>
        <taxon>Acorus</taxon>
    </lineage>
</organism>
<gene>
    <name evidence="2" type="primary">PLC6</name>
    <name evidence="2" type="ORF">QJS10_CPB21g01246</name>
</gene>
<evidence type="ECO:0000259" key="1">
    <source>
        <dbReference type="PROSITE" id="PS50004"/>
    </source>
</evidence>
<dbReference type="Gene3D" id="2.60.40.150">
    <property type="entry name" value="C2 domain"/>
    <property type="match status" value="1"/>
</dbReference>
<dbReference type="PROSITE" id="PS50004">
    <property type="entry name" value="C2"/>
    <property type="match status" value="1"/>
</dbReference>
<protein>
    <submittedName>
        <fullName evidence="2">Phosphoinositide phospholipase C 6</fullName>
    </submittedName>
</protein>
<evidence type="ECO:0000313" key="2">
    <source>
        <dbReference type="EMBL" id="KAK1283970.1"/>
    </source>
</evidence>
<name>A0AAV9C5K1_ACOCL</name>
<sequence>MVKIYIGDGWNLDFHQTDFDMYSPPDFYTTKTKIIEDNWIPVWNEEFTFPLTVLEFAFLRIETIHGVGGVKAKEAKGAGNMELTRHALEKRKQSTNNWCFLQPNNVTFGDEVVEAVPPDNKSIAADLDLPCAILLKNLR</sequence>
<keyword evidence="3" id="KW-1185">Reference proteome</keyword>
<proteinExistence type="predicted"/>
<feature type="domain" description="C2" evidence="1">
    <location>
        <begin position="1"/>
        <end position="99"/>
    </location>
</feature>
<dbReference type="InterPro" id="IPR000008">
    <property type="entry name" value="C2_dom"/>
</dbReference>
<dbReference type="Proteomes" id="UP001180020">
    <property type="component" value="Unassembled WGS sequence"/>
</dbReference>
<dbReference type="EMBL" id="JAUJYO010000021">
    <property type="protein sequence ID" value="KAK1283970.1"/>
    <property type="molecule type" value="Genomic_DNA"/>
</dbReference>
<accession>A0AAV9C5K1</accession>
<dbReference type="InterPro" id="IPR035892">
    <property type="entry name" value="C2_domain_sf"/>
</dbReference>